<evidence type="ECO:0000313" key="2">
    <source>
        <dbReference type="Proteomes" id="UP000321577"/>
    </source>
</evidence>
<dbReference type="PANTHER" id="PTHR33973:SF4">
    <property type="entry name" value="OS07G0153300 PROTEIN"/>
    <property type="match status" value="1"/>
</dbReference>
<dbReference type="Pfam" id="PF07103">
    <property type="entry name" value="DUF1365"/>
    <property type="match status" value="1"/>
</dbReference>
<dbReference type="Proteomes" id="UP000321577">
    <property type="component" value="Unassembled WGS sequence"/>
</dbReference>
<dbReference type="InterPro" id="IPR010775">
    <property type="entry name" value="DUF1365"/>
</dbReference>
<name>A0A512M855_9BACT</name>
<sequence length="267" mass="32072">MPHDFQSSLYECDVVHERLLPRRHGFRYHLFFMDLWLDELPALERELRLFSVDRFNAYSFRNGDHLDLGAGHLRLNLEKWLLEHHSVRLEADWRIRLLTLPRIAGYFFNPVCFYFIYDASGKAVHALCEVTNTFHEMKPYFLAAPVREGVFELIVPKHFYVSPFSRLDTSFHFKLEVPGREIRLQVDDLENNRRTLASWIQGRRQPLTDKRLAFYFLRYPALTLQVIAKIHWQAFRLWWRGFEVFRKGSDRHLQTDLYHPHHSLTDS</sequence>
<protein>
    <submittedName>
        <fullName evidence="1">DUF1365 domain-containing protein</fullName>
    </submittedName>
</protein>
<gene>
    <name evidence="1" type="ORF">BGE01nite_22040</name>
</gene>
<dbReference type="RefSeq" id="WP_146850497.1">
    <property type="nucleotide sequence ID" value="NZ_BKAG01000013.1"/>
</dbReference>
<comment type="caution">
    <text evidence="1">The sequence shown here is derived from an EMBL/GenBank/DDBJ whole genome shotgun (WGS) entry which is preliminary data.</text>
</comment>
<dbReference type="OrthoDB" id="9778801at2"/>
<reference evidence="1 2" key="1">
    <citation type="submission" date="2019-07" db="EMBL/GenBank/DDBJ databases">
        <title>Whole genome shotgun sequence of Brevifollis gellanilyticus NBRC 108608.</title>
        <authorList>
            <person name="Hosoyama A."/>
            <person name="Uohara A."/>
            <person name="Ohji S."/>
            <person name="Ichikawa N."/>
        </authorList>
    </citation>
    <scope>NUCLEOTIDE SEQUENCE [LARGE SCALE GENOMIC DNA]</scope>
    <source>
        <strain evidence="1 2">NBRC 108608</strain>
    </source>
</reference>
<organism evidence="1 2">
    <name type="scientific">Brevifollis gellanilyticus</name>
    <dbReference type="NCBI Taxonomy" id="748831"/>
    <lineage>
        <taxon>Bacteria</taxon>
        <taxon>Pseudomonadati</taxon>
        <taxon>Verrucomicrobiota</taxon>
        <taxon>Verrucomicrobiia</taxon>
        <taxon>Verrucomicrobiales</taxon>
        <taxon>Verrucomicrobiaceae</taxon>
    </lineage>
</organism>
<dbReference type="AlphaFoldDB" id="A0A512M855"/>
<dbReference type="EMBL" id="BKAG01000013">
    <property type="protein sequence ID" value="GEP42913.1"/>
    <property type="molecule type" value="Genomic_DNA"/>
</dbReference>
<evidence type="ECO:0000313" key="1">
    <source>
        <dbReference type="EMBL" id="GEP42913.1"/>
    </source>
</evidence>
<dbReference type="PANTHER" id="PTHR33973">
    <property type="entry name" value="OS07G0153300 PROTEIN"/>
    <property type="match status" value="1"/>
</dbReference>
<proteinExistence type="predicted"/>
<keyword evidence="2" id="KW-1185">Reference proteome</keyword>
<accession>A0A512M855</accession>